<dbReference type="SMART" id="SM00015">
    <property type="entry name" value="IQ"/>
    <property type="match status" value="4"/>
</dbReference>
<dbReference type="CDD" id="cd21206">
    <property type="entry name" value="CH_IQGAP"/>
    <property type="match status" value="1"/>
</dbReference>
<proteinExistence type="predicted"/>
<dbReference type="PANTHER" id="PTHR14149:SF14">
    <property type="entry name" value="CALPONIN-HOMOLOGY (CH) DOMAIN-CONTAINING PROTEIN"/>
    <property type="match status" value="1"/>
</dbReference>
<dbReference type="GO" id="GO:1903479">
    <property type="term" value="P:mitotic actomyosin contractile ring assembly actin filament organization"/>
    <property type="evidence" value="ECO:0007669"/>
    <property type="project" value="TreeGrafter"/>
</dbReference>
<evidence type="ECO:0000256" key="1">
    <source>
        <dbReference type="SAM" id="Coils"/>
    </source>
</evidence>
<dbReference type="SUPFAM" id="SSF47576">
    <property type="entry name" value="Calponin-homology domain, CH-domain"/>
    <property type="match status" value="1"/>
</dbReference>
<dbReference type="CDD" id="cd12206">
    <property type="entry name" value="RasGAP_IQGAP_related"/>
    <property type="match status" value="1"/>
</dbReference>
<evidence type="ECO:0000259" key="2">
    <source>
        <dbReference type="PROSITE" id="PS50021"/>
    </source>
</evidence>
<keyword evidence="4" id="KW-1185">Reference proteome</keyword>
<dbReference type="InterPro" id="IPR008936">
    <property type="entry name" value="Rho_GTPase_activation_prot"/>
</dbReference>
<dbReference type="GO" id="GO:0005516">
    <property type="term" value="F:calmodulin binding"/>
    <property type="evidence" value="ECO:0007669"/>
    <property type="project" value="TreeGrafter"/>
</dbReference>
<comment type="caution">
    <text evidence="3">The sequence shown here is derived from an EMBL/GenBank/DDBJ whole genome shotgun (WGS) entry which is preliminary data.</text>
</comment>
<dbReference type="PANTHER" id="PTHR14149">
    <property type="entry name" value="RAS GTPASE-ACTIVATING PROTEIN WITH IQ MOTIF"/>
    <property type="match status" value="1"/>
</dbReference>
<accession>A0AAN7WKU6</accession>
<feature type="domain" description="Calponin-homology (CH)" evidence="2">
    <location>
        <begin position="120"/>
        <end position="233"/>
    </location>
</feature>
<dbReference type="InterPro" id="IPR000048">
    <property type="entry name" value="IQ_motif_EF-hand-BS"/>
</dbReference>
<dbReference type="InterPro" id="IPR036872">
    <property type="entry name" value="CH_dom_sf"/>
</dbReference>
<dbReference type="Pfam" id="PF00307">
    <property type="entry name" value="CH"/>
    <property type="match status" value="1"/>
</dbReference>
<protein>
    <recommendedName>
        <fullName evidence="2">Calponin-homology (CH) domain-containing protein</fullName>
    </recommendedName>
</protein>
<dbReference type="InterPro" id="IPR001715">
    <property type="entry name" value="CH_dom"/>
</dbReference>
<dbReference type="Pfam" id="PF03836">
    <property type="entry name" value="RasGAP_C"/>
    <property type="match status" value="1"/>
</dbReference>
<reference evidence="4" key="1">
    <citation type="submission" date="2023-07" db="EMBL/GenBank/DDBJ databases">
        <title>A draft genome of Kazachstania heterogenica Y-27499.</title>
        <authorList>
            <person name="Donic C."/>
            <person name="Kralova J.S."/>
            <person name="Fidel L."/>
            <person name="Ben-Dor S."/>
            <person name="Jung S."/>
        </authorList>
    </citation>
    <scope>NUCLEOTIDE SEQUENCE [LARGE SCALE GENOMIC DNA]</scope>
    <source>
        <strain evidence="4">Y27499</strain>
    </source>
</reference>
<dbReference type="InterPro" id="IPR000593">
    <property type="entry name" value="RasGAP_C"/>
</dbReference>
<dbReference type="Gene3D" id="1.10.418.10">
    <property type="entry name" value="Calponin-like domain"/>
    <property type="match status" value="1"/>
</dbReference>
<dbReference type="GO" id="GO:0005096">
    <property type="term" value="F:GTPase activator activity"/>
    <property type="evidence" value="ECO:0007669"/>
    <property type="project" value="TreeGrafter"/>
</dbReference>
<dbReference type="PROSITE" id="PS50021">
    <property type="entry name" value="CH"/>
    <property type="match status" value="1"/>
</dbReference>
<gene>
    <name evidence="3" type="ORF">RI543_003937</name>
</gene>
<dbReference type="PROSITE" id="PS50096">
    <property type="entry name" value="IQ"/>
    <property type="match status" value="3"/>
</dbReference>
<dbReference type="GO" id="GO:0110085">
    <property type="term" value="C:mitotic actomyosin contractile ring"/>
    <property type="evidence" value="ECO:0007669"/>
    <property type="project" value="TreeGrafter"/>
</dbReference>
<dbReference type="SUPFAM" id="SSF48350">
    <property type="entry name" value="GTPase activation domain, GAP"/>
    <property type="match status" value="1"/>
</dbReference>
<sequence length="1524" mass="177164">MIELRASPNSKNKNNPFIDRYIGNLNTSSEAITPLKSVSPNKLNFQKDISTPIKPIKSSNYLSSTKNLSSNKENPLIYNSRSSIKTPSNISFSKYKLNSTGESVDLSKYSKEDLRYYEFLCRVAEVKRWIENLIKEDLPSEIDLCAGDALRNGVYLAQMAQAINPDLVLTIVPAGNKLQFRHTQNINAFFLLVENVGVPDSFRFEAQDLYNKKDLPQVFETLHILITIITKKWPGKTPTLTNLSGQIDFEMEDIKKCKRTWPRIRDFKSLGVSPSSNSVVSSPFKEKPSGLISDFQKYAKPEVHVNGPTNELFTTPTKKILYSNSENEKKGKRSTDEHILRSMPKLKSPVFISKNIASPSADSDAYKPSSLYLPTPTFRDRNIFEKTPQLSYSPIKNTSLSYYSPSISKHLSYDTDFFKRRSQIRKEDLEYYRSFNYSPSRYSPVRREKMTEDEYLDKIIKLQSYCRGSNIRFDLYMQGRLIDLFYNDICSFQSICQGYRVRKSLNIGKRLSLSQEEIMLQNKLKAFVLGNHTRKDLDRARMKCLREEKIFTRLQAITRSVIIRRRCNKALNGMKSIKQPVIFFQSCIRGHLIRKSSINDSLKRDIICLQNRLRASIIRKQISILRKTLTQKFADELPLFQARIRAIFIRKDILKQVIGARTCNKQIINLSTRIRGMYVRQIFNQIQIESNDTFDRLDKFQGIIRGLLVRYALDLVDNIIENNNLINLQASIKGFLIRSSLNERNNLFRRNERSIMMIQSKIKMYLQRKAYIELIESPNPSLYTVRKFTYLLNNIGTIEDVQNDLESCQASLDAENMKKEKLQKQIRKQLDTLKVLEKYGIFADDDYHFSHACSIPNSKYPTMRKLFFLLQVNPIYWRQMYISHPQFVKDSIYLSFTTFNQKMGNREKIYFTRQICEFLQYSLNKCHTINKFLVTSGEFWDFLLKCFFEKECSASYTLFIPVLEYISNTTISFESDPGIIYQNIYGQPPSGNVVPIEDSRVKETFIVNLRNLWHGIEIIAEIFTRKYQYIPIELKYVCTKMFGWAADHNSNEIDSLRCVSRILIGTFVNLYLSKSELFGFEKYQDTIVRDKIEVLISSLSTLFGFVSFEGYFEPLNQYSNEIMPHIKDILYSLMIGPEYEQDGDKMIYYDMSSETPKLEILSQKAKDIFKMFKDNLYQYPQEDVIHELLSNSKEDLTISNEGRLFLELNPSVYCFLVSDDKMRKLYDQTKRSLVYMTQIEDVSTNLFDLVVSCILPEDEVVFQHFLSENKQVSEDSVIKTLDKVSYFNLKQSTLRKIHELENANIICATDNKLQNILNDIANTIKNPYYAINYVKQELEVTRVTLSKLSHLNKELEIYLREIKELINKTIKSLQKSRNFVPHNRSTFGNIKNAVRKVGNKDIPELNGLKFKWTVRQLYENGVIEKIVGERLGQQTVKVFGSSGPKYPDIIIKISSSNGSVFGIQLLDKRKGPEKRHSDTVDSFTLENLVSSQVDEEKKKLQLLNSKVTFNTSKLLQLIIQTFFK</sequence>
<feature type="coiled-coil region" evidence="1">
    <location>
        <begin position="798"/>
        <end position="839"/>
    </location>
</feature>
<dbReference type="GO" id="GO:0051015">
    <property type="term" value="F:actin filament binding"/>
    <property type="evidence" value="ECO:0007669"/>
    <property type="project" value="TreeGrafter"/>
</dbReference>
<evidence type="ECO:0000313" key="3">
    <source>
        <dbReference type="EMBL" id="KAK5778278.1"/>
    </source>
</evidence>
<dbReference type="EMBL" id="JAWIZZ010000053">
    <property type="protein sequence ID" value="KAK5778278.1"/>
    <property type="molecule type" value="Genomic_DNA"/>
</dbReference>
<dbReference type="Gene3D" id="1.10.506.10">
    <property type="entry name" value="GTPase Activation - p120gap, domain 1"/>
    <property type="match status" value="1"/>
</dbReference>
<dbReference type="SMART" id="SM00033">
    <property type="entry name" value="CH"/>
    <property type="match status" value="1"/>
</dbReference>
<dbReference type="Proteomes" id="UP001306508">
    <property type="component" value="Unassembled WGS sequence"/>
</dbReference>
<keyword evidence="1" id="KW-0175">Coiled coil</keyword>
<name>A0AAN7WKU6_9SACH</name>
<organism evidence="3 4">
    <name type="scientific">Arxiozyma heterogenica</name>
    <dbReference type="NCBI Taxonomy" id="278026"/>
    <lineage>
        <taxon>Eukaryota</taxon>
        <taxon>Fungi</taxon>
        <taxon>Dikarya</taxon>
        <taxon>Ascomycota</taxon>
        <taxon>Saccharomycotina</taxon>
        <taxon>Saccharomycetes</taxon>
        <taxon>Saccharomycetales</taxon>
        <taxon>Saccharomycetaceae</taxon>
        <taxon>Arxiozyma</taxon>
    </lineage>
</organism>
<evidence type="ECO:0000313" key="4">
    <source>
        <dbReference type="Proteomes" id="UP001306508"/>
    </source>
</evidence>